<dbReference type="GO" id="GO:0005886">
    <property type="term" value="C:plasma membrane"/>
    <property type="evidence" value="ECO:0007669"/>
    <property type="project" value="UniProtKB-SubCell"/>
</dbReference>
<comment type="similarity">
    <text evidence="2">Belongs to the GSP K family.</text>
</comment>
<keyword evidence="13" id="KW-1185">Reference proteome</keyword>
<feature type="domain" description="T2SS protein K second SAM-like" evidence="10">
    <location>
        <begin position="214"/>
        <end position="272"/>
    </location>
</feature>
<dbReference type="EMBL" id="JACHID010000001">
    <property type="protein sequence ID" value="MBB5020890.1"/>
    <property type="molecule type" value="Genomic_DNA"/>
</dbReference>
<dbReference type="InterPro" id="IPR005628">
    <property type="entry name" value="GspK"/>
</dbReference>
<dbReference type="SUPFAM" id="SSF158544">
    <property type="entry name" value="GspK insert domain-like"/>
    <property type="match status" value="2"/>
</dbReference>
<dbReference type="GO" id="GO:0009306">
    <property type="term" value="P:protein secretion"/>
    <property type="evidence" value="ECO:0007669"/>
    <property type="project" value="InterPro"/>
</dbReference>
<evidence type="ECO:0000256" key="6">
    <source>
        <dbReference type="ARBA" id="ARBA00022692"/>
    </source>
</evidence>
<evidence type="ECO:0000256" key="5">
    <source>
        <dbReference type="ARBA" id="ARBA00022519"/>
    </source>
</evidence>
<accession>A0A7W7Y2H7</accession>
<evidence type="ECO:0000256" key="1">
    <source>
        <dbReference type="ARBA" id="ARBA00004533"/>
    </source>
</evidence>
<evidence type="ECO:0000259" key="10">
    <source>
        <dbReference type="Pfam" id="PF03934"/>
    </source>
</evidence>
<organism evidence="12 13">
    <name type="scientific">Desulfurispira natronophila</name>
    <dbReference type="NCBI Taxonomy" id="682562"/>
    <lineage>
        <taxon>Bacteria</taxon>
        <taxon>Pseudomonadati</taxon>
        <taxon>Chrysiogenota</taxon>
        <taxon>Chrysiogenia</taxon>
        <taxon>Chrysiogenales</taxon>
        <taxon>Chrysiogenaceae</taxon>
        <taxon>Desulfurispira</taxon>
    </lineage>
</organism>
<dbReference type="RefSeq" id="WP_183728503.1">
    <property type="nucleotide sequence ID" value="NZ_JACHID010000001.1"/>
</dbReference>
<sequence length="334" mass="36936">MSTHAGRRGVALISVLLIFFIATTVAVAMMQRQQIDIRQTANLLQREQAYYYARGAEEFALQILHQDLLDDIEQNLMVDHYGESWAQGINFFEIDNGTLNITITDLQGRFNINGIVEGSTVNQSELERFRRLLSLLAIEQSLADAIVDWIDSDQEPFSLDGAEDLVYLSKEPPYRTGDGPMACPSELLLIEGIDWEIYTTLEPHVVALPTLTEVNVNTASATVLQATIPNLDESGAIRLVEDRANDGFDNLDDFFQHPALAGMDLPEEGLSVGSSFFIVNSAASFAGRSSYLSSWIYRQPEGSTVIARQISPLPPPQVPKSNEPSLLTMQLAVN</sequence>
<keyword evidence="9" id="KW-0472">Membrane</keyword>
<dbReference type="InterPro" id="IPR049179">
    <property type="entry name" value="T2SSK_SAM-like_2nd"/>
</dbReference>
<dbReference type="PIRSF" id="PIRSF002786">
    <property type="entry name" value="XcpX"/>
    <property type="match status" value="1"/>
</dbReference>
<gene>
    <name evidence="12" type="ORF">HNR37_000193</name>
</gene>
<dbReference type="Pfam" id="PF03934">
    <property type="entry name" value="T2SSK"/>
    <property type="match status" value="1"/>
</dbReference>
<comment type="subcellular location">
    <subcellularLocation>
        <location evidence="1">Cell inner membrane</location>
    </subcellularLocation>
</comment>
<keyword evidence="8" id="KW-1133">Transmembrane helix</keyword>
<keyword evidence="5" id="KW-0997">Cell inner membrane</keyword>
<reference evidence="12 13" key="1">
    <citation type="submission" date="2020-08" db="EMBL/GenBank/DDBJ databases">
        <title>Genomic Encyclopedia of Type Strains, Phase IV (KMG-IV): sequencing the most valuable type-strain genomes for metagenomic binning, comparative biology and taxonomic classification.</title>
        <authorList>
            <person name="Goeker M."/>
        </authorList>
    </citation>
    <scope>NUCLEOTIDE SEQUENCE [LARGE SCALE GENOMIC DNA]</scope>
    <source>
        <strain evidence="12 13">DSM 22071</strain>
    </source>
</reference>
<dbReference type="Gene3D" id="3.30.1300.30">
    <property type="entry name" value="GSPII I/J protein-like"/>
    <property type="match status" value="1"/>
</dbReference>
<evidence type="ECO:0000256" key="9">
    <source>
        <dbReference type="ARBA" id="ARBA00023136"/>
    </source>
</evidence>
<evidence type="ECO:0000256" key="3">
    <source>
        <dbReference type="ARBA" id="ARBA00022448"/>
    </source>
</evidence>
<evidence type="ECO:0000259" key="11">
    <source>
        <dbReference type="Pfam" id="PF21687"/>
    </source>
</evidence>
<evidence type="ECO:0000256" key="7">
    <source>
        <dbReference type="ARBA" id="ARBA00022927"/>
    </source>
</evidence>
<protein>
    <submittedName>
        <fullName evidence="12">General secretion pathway protein K</fullName>
    </submittedName>
</protein>
<evidence type="ECO:0000256" key="2">
    <source>
        <dbReference type="ARBA" id="ARBA00007246"/>
    </source>
</evidence>
<dbReference type="PANTHER" id="PTHR38831">
    <property type="entry name" value="TYPE II SECRETION SYSTEM PROTEIN K"/>
    <property type="match status" value="1"/>
</dbReference>
<evidence type="ECO:0000256" key="8">
    <source>
        <dbReference type="ARBA" id="ARBA00022989"/>
    </source>
</evidence>
<dbReference type="AlphaFoldDB" id="A0A7W7Y2H7"/>
<proteinExistence type="inferred from homology"/>
<dbReference type="Gene3D" id="1.10.40.60">
    <property type="entry name" value="EpsJ-like"/>
    <property type="match status" value="2"/>
</dbReference>
<dbReference type="PANTHER" id="PTHR38831:SF1">
    <property type="entry name" value="TYPE II SECRETION SYSTEM PROTEIN K-RELATED"/>
    <property type="match status" value="1"/>
</dbReference>
<evidence type="ECO:0000256" key="4">
    <source>
        <dbReference type="ARBA" id="ARBA00022475"/>
    </source>
</evidence>
<dbReference type="InterPro" id="IPR045584">
    <property type="entry name" value="Pilin-like"/>
</dbReference>
<dbReference type="InterPro" id="IPR038072">
    <property type="entry name" value="GspK_central_sf"/>
</dbReference>
<dbReference type="NCBIfam" id="NF037980">
    <property type="entry name" value="T2SS_GspK"/>
    <property type="match status" value="1"/>
</dbReference>
<dbReference type="Proteomes" id="UP000528322">
    <property type="component" value="Unassembled WGS sequence"/>
</dbReference>
<evidence type="ECO:0000313" key="13">
    <source>
        <dbReference type="Proteomes" id="UP000528322"/>
    </source>
</evidence>
<keyword evidence="4" id="KW-1003">Cell membrane</keyword>
<evidence type="ECO:0000313" key="12">
    <source>
        <dbReference type="EMBL" id="MBB5020890.1"/>
    </source>
</evidence>
<feature type="domain" description="T2SS protein K first SAM-like" evidence="11">
    <location>
        <begin position="108"/>
        <end position="210"/>
    </location>
</feature>
<keyword evidence="7" id="KW-0653">Protein transport</keyword>
<keyword evidence="6" id="KW-0812">Transmembrane</keyword>
<keyword evidence="3" id="KW-0813">Transport</keyword>
<comment type="caution">
    <text evidence="12">The sequence shown here is derived from an EMBL/GenBank/DDBJ whole genome shotgun (WGS) entry which is preliminary data.</text>
</comment>
<dbReference type="Pfam" id="PF21687">
    <property type="entry name" value="T2SSK_1st"/>
    <property type="match status" value="1"/>
</dbReference>
<name>A0A7W7Y2H7_9BACT</name>
<dbReference type="InterPro" id="IPR049031">
    <property type="entry name" value="T2SSK_SAM-like_1st"/>
</dbReference>
<dbReference type="SUPFAM" id="SSF54523">
    <property type="entry name" value="Pili subunits"/>
    <property type="match status" value="1"/>
</dbReference>